<dbReference type="Gene3D" id="6.10.140.1320">
    <property type="match status" value="1"/>
</dbReference>
<feature type="domain" description="HIG1" evidence="6">
    <location>
        <begin position="41"/>
        <end position="132"/>
    </location>
</feature>
<reference evidence="7" key="1">
    <citation type="journal article" date="2013" name="Genetics">
        <title>The draft genome and transcriptome of Panagrellus redivivus are shaped by the harsh demands of a free-living lifestyle.</title>
        <authorList>
            <person name="Srinivasan J."/>
            <person name="Dillman A.R."/>
            <person name="Macchietto M.G."/>
            <person name="Heikkinen L."/>
            <person name="Lakso M."/>
            <person name="Fracchia K.M."/>
            <person name="Antoshechkin I."/>
            <person name="Mortazavi A."/>
            <person name="Wong G."/>
            <person name="Sternberg P.W."/>
        </authorList>
    </citation>
    <scope>NUCLEOTIDE SEQUENCE [LARGE SCALE GENOMIC DNA]</scope>
    <source>
        <strain evidence="7">MT8872</strain>
    </source>
</reference>
<dbReference type="PANTHER" id="PTHR12297">
    <property type="entry name" value="HYPOXIA-INDUCBILE GENE 1 HIG1 -RELATED"/>
    <property type="match status" value="1"/>
</dbReference>
<evidence type="ECO:0000256" key="1">
    <source>
        <dbReference type="ARBA" id="ARBA00004325"/>
    </source>
</evidence>
<dbReference type="InterPro" id="IPR007667">
    <property type="entry name" value="Hypoxia_induced_domain"/>
</dbReference>
<evidence type="ECO:0000256" key="2">
    <source>
        <dbReference type="ARBA" id="ARBA00022692"/>
    </source>
</evidence>
<dbReference type="Proteomes" id="UP000492821">
    <property type="component" value="Unassembled WGS sequence"/>
</dbReference>
<keyword evidence="3 5" id="KW-1133">Transmembrane helix</keyword>
<feature type="transmembrane region" description="Helical" evidence="5">
    <location>
        <begin position="65"/>
        <end position="85"/>
    </location>
</feature>
<dbReference type="PANTHER" id="PTHR12297:SF18">
    <property type="entry name" value="HIG1 DOMAIN FAMILY MEMBER 2A"/>
    <property type="match status" value="1"/>
</dbReference>
<accession>A0A7E4W7X0</accession>
<dbReference type="WBParaSite" id="Pan_g7938.t1">
    <property type="protein sequence ID" value="Pan_g7938.t1"/>
    <property type="gene ID" value="Pan_g7938"/>
</dbReference>
<organism evidence="7 8">
    <name type="scientific">Panagrellus redivivus</name>
    <name type="common">Microworm</name>
    <dbReference type="NCBI Taxonomy" id="6233"/>
    <lineage>
        <taxon>Eukaryota</taxon>
        <taxon>Metazoa</taxon>
        <taxon>Ecdysozoa</taxon>
        <taxon>Nematoda</taxon>
        <taxon>Chromadorea</taxon>
        <taxon>Rhabditida</taxon>
        <taxon>Tylenchina</taxon>
        <taxon>Panagrolaimomorpha</taxon>
        <taxon>Panagrolaimoidea</taxon>
        <taxon>Panagrolaimidae</taxon>
        <taxon>Panagrellus</taxon>
    </lineage>
</organism>
<name>A0A7E4W7X0_PANRE</name>
<evidence type="ECO:0000256" key="4">
    <source>
        <dbReference type="ARBA" id="ARBA00023136"/>
    </source>
</evidence>
<comment type="subcellular location">
    <subcellularLocation>
        <location evidence="1">Mitochondrion membrane</location>
    </subcellularLocation>
</comment>
<feature type="transmembrane region" description="Helical" evidence="5">
    <location>
        <begin position="106"/>
        <end position="123"/>
    </location>
</feature>
<protein>
    <submittedName>
        <fullName evidence="8">HIG1 domain-containing protein</fullName>
    </submittedName>
</protein>
<dbReference type="Pfam" id="PF04588">
    <property type="entry name" value="HIG_1_N"/>
    <property type="match status" value="1"/>
</dbReference>
<dbReference type="InterPro" id="IPR050355">
    <property type="entry name" value="RCF1"/>
</dbReference>
<evidence type="ECO:0000256" key="5">
    <source>
        <dbReference type="SAM" id="Phobius"/>
    </source>
</evidence>
<keyword evidence="4 5" id="KW-0472">Membrane</keyword>
<evidence type="ECO:0000259" key="6">
    <source>
        <dbReference type="PROSITE" id="PS51503"/>
    </source>
</evidence>
<dbReference type="AlphaFoldDB" id="A0A7E4W7X0"/>
<keyword evidence="7" id="KW-1185">Reference proteome</keyword>
<evidence type="ECO:0000256" key="3">
    <source>
        <dbReference type="ARBA" id="ARBA00022989"/>
    </source>
</evidence>
<keyword evidence="2 5" id="KW-0812">Transmembrane</keyword>
<dbReference type="PROSITE" id="PS51503">
    <property type="entry name" value="HIG1"/>
    <property type="match status" value="1"/>
</dbReference>
<dbReference type="GO" id="GO:0097250">
    <property type="term" value="P:mitochondrial respirasome assembly"/>
    <property type="evidence" value="ECO:0007669"/>
    <property type="project" value="TreeGrafter"/>
</dbReference>
<dbReference type="GO" id="GO:0031966">
    <property type="term" value="C:mitochondrial membrane"/>
    <property type="evidence" value="ECO:0007669"/>
    <property type="project" value="UniProtKB-SubCell"/>
</dbReference>
<evidence type="ECO:0000313" key="8">
    <source>
        <dbReference type="WBParaSite" id="Pan_g7938.t1"/>
    </source>
</evidence>
<reference evidence="8" key="2">
    <citation type="submission" date="2020-10" db="UniProtKB">
        <authorList>
            <consortium name="WormBaseParasite"/>
        </authorList>
    </citation>
    <scope>IDENTIFICATION</scope>
</reference>
<sequence length="150" mass="16041">MGDVTTSAGDRKSFLTWRVEPRAGPKEHQQVSSRSFDTVPMLPSDVLASGGDSALAMNPVVKNALLNPFVPVGMLATVGCLCGMFKATLNRNQYRAQLYMRGRVGAQFFTVCVLVGGALWLGFNPGGLGNLPGAVPNSQDSLTKRILNRD</sequence>
<proteinExistence type="predicted"/>
<evidence type="ECO:0000313" key="7">
    <source>
        <dbReference type="Proteomes" id="UP000492821"/>
    </source>
</evidence>